<sequence>MTSNSHFPAGWQRAVLPTLLLTQLENGPAHGYAIAKALAAGGFDPPKGAALYPALAKLEASGAVSTTWEEGQGGPGRKVYELTPAGREQLARQLRLFADFAKLVVGEN</sequence>
<comment type="caution">
    <text evidence="3">The sequence shown here is derived from an EMBL/GenBank/DDBJ whole genome shotgun (WGS) entry which is preliminary data.</text>
</comment>
<dbReference type="InterPro" id="IPR036388">
    <property type="entry name" value="WH-like_DNA-bd_sf"/>
</dbReference>
<dbReference type="Pfam" id="PF03551">
    <property type="entry name" value="PadR"/>
    <property type="match status" value="1"/>
</dbReference>
<evidence type="ECO:0000313" key="4">
    <source>
        <dbReference type="Proteomes" id="UP000252167"/>
    </source>
</evidence>
<dbReference type="Gene3D" id="1.10.10.10">
    <property type="entry name" value="Winged helix-like DNA-binding domain superfamily/Winged helix DNA-binding domain"/>
    <property type="match status" value="1"/>
</dbReference>
<dbReference type="PANTHER" id="PTHR43252:SF7">
    <property type="entry name" value="TRANSCRIPTIONAL REGULATOR YQJI"/>
    <property type="match status" value="1"/>
</dbReference>
<evidence type="ECO:0000313" key="2">
    <source>
        <dbReference type="EMBL" id="NAZ15658.1"/>
    </source>
</evidence>
<evidence type="ECO:0000259" key="1">
    <source>
        <dbReference type="Pfam" id="PF03551"/>
    </source>
</evidence>
<dbReference type="SUPFAM" id="SSF46785">
    <property type="entry name" value="Winged helix' DNA-binding domain"/>
    <property type="match status" value="1"/>
</dbReference>
<dbReference type="EMBL" id="WYDN01000004">
    <property type="protein sequence ID" value="NAZ15658.1"/>
    <property type="molecule type" value="Genomic_DNA"/>
</dbReference>
<dbReference type="EMBL" id="POAF01000001">
    <property type="protein sequence ID" value="RBM03877.1"/>
    <property type="molecule type" value="Genomic_DNA"/>
</dbReference>
<reference evidence="2 5" key="2">
    <citation type="submission" date="2020-01" db="EMBL/GenBank/DDBJ databases">
        <title>Glutamicibacter soli M275.</title>
        <authorList>
            <person name="Meng X."/>
        </authorList>
    </citation>
    <scope>NUCLEOTIDE SEQUENCE [LARGE SCALE GENOMIC DNA]</scope>
    <source>
        <strain evidence="2 5">M275</strain>
    </source>
</reference>
<evidence type="ECO:0000313" key="5">
    <source>
        <dbReference type="Proteomes" id="UP000477543"/>
    </source>
</evidence>
<dbReference type="InterPro" id="IPR036390">
    <property type="entry name" value="WH_DNA-bd_sf"/>
</dbReference>
<dbReference type="PANTHER" id="PTHR43252">
    <property type="entry name" value="TRANSCRIPTIONAL REGULATOR YQJI"/>
    <property type="match status" value="1"/>
</dbReference>
<dbReference type="RefSeq" id="WP_047119190.1">
    <property type="nucleotide sequence ID" value="NZ_CM125969.1"/>
</dbReference>
<evidence type="ECO:0000313" key="3">
    <source>
        <dbReference type="EMBL" id="RBM03877.1"/>
    </source>
</evidence>
<feature type="domain" description="Transcription regulator PadR N-terminal" evidence="1">
    <location>
        <begin position="20"/>
        <end position="91"/>
    </location>
</feature>
<gene>
    <name evidence="3" type="ORF">C1H84_00790</name>
    <name evidence="2" type="ORF">GT020_06185</name>
</gene>
<protein>
    <submittedName>
        <fullName evidence="3">PadR family transcriptional regulator</fullName>
    </submittedName>
</protein>
<proteinExistence type="predicted"/>
<dbReference type="AlphaFoldDB" id="A0A365YNA1"/>
<accession>A0A365YNA1</accession>
<keyword evidence="4" id="KW-1185">Reference proteome</keyword>
<reference evidence="3 4" key="1">
    <citation type="submission" date="2018-01" db="EMBL/GenBank/DDBJ databases">
        <title>Glutamicibacter soli strain NHPC-3 Whole genome sequence and assembly.</title>
        <authorList>
            <person name="Choudhury P."/>
            <person name="Gupta D."/>
            <person name="Sengupta K."/>
            <person name="Jawed A."/>
            <person name="Sultana N."/>
            <person name="Saha P."/>
        </authorList>
    </citation>
    <scope>NUCLEOTIDE SEQUENCE [LARGE SCALE GENOMIC DNA]</scope>
    <source>
        <strain evidence="3 4">NHPC-3</strain>
    </source>
</reference>
<dbReference type="InterPro" id="IPR005149">
    <property type="entry name" value="Tscrpt_reg_PadR_N"/>
</dbReference>
<dbReference type="Proteomes" id="UP000252167">
    <property type="component" value="Unassembled WGS sequence"/>
</dbReference>
<dbReference type="Proteomes" id="UP000477543">
    <property type="component" value="Unassembled WGS sequence"/>
</dbReference>
<name>A0A365YNA1_9MICC</name>
<organism evidence="3 4">
    <name type="scientific">Glutamicibacter soli</name>
    <dbReference type="NCBI Taxonomy" id="453836"/>
    <lineage>
        <taxon>Bacteria</taxon>
        <taxon>Bacillati</taxon>
        <taxon>Actinomycetota</taxon>
        <taxon>Actinomycetes</taxon>
        <taxon>Micrococcales</taxon>
        <taxon>Micrococcaceae</taxon>
        <taxon>Glutamicibacter</taxon>
    </lineage>
</organism>